<keyword evidence="5 6" id="KW-0472">Membrane</keyword>
<feature type="transmembrane region" description="Helical" evidence="6">
    <location>
        <begin position="521"/>
        <end position="543"/>
    </location>
</feature>
<keyword evidence="9" id="KW-1185">Reference proteome</keyword>
<feature type="transmembrane region" description="Helical" evidence="6">
    <location>
        <begin position="215"/>
        <end position="237"/>
    </location>
</feature>
<evidence type="ECO:0000256" key="1">
    <source>
        <dbReference type="ARBA" id="ARBA00004651"/>
    </source>
</evidence>
<evidence type="ECO:0000313" key="9">
    <source>
        <dbReference type="Proteomes" id="UP000437065"/>
    </source>
</evidence>
<evidence type="ECO:0000256" key="6">
    <source>
        <dbReference type="SAM" id="Phobius"/>
    </source>
</evidence>
<keyword evidence="3 6" id="KW-0812">Transmembrane</keyword>
<dbReference type="GO" id="GO:0005886">
    <property type="term" value="C:plasma membrane"/>
    <property type="evidence" value="ECO:0007669"/>
    <property type="project" value="UniProtKB-SubCell"/>
</dbReference>
<dbReference type="InterPro" id="IPR018076">
    <property type="entry name" value="T2SS_GspF_dom"/>
</dbReference>
<feature type="domain" description="Type II secretion system protein GspF" evidence="7">
    <location>
        <begin position="104"/>
        <end position="229"/>
    </location>
</feature>
<evidence type="ECO:0000256" key="5">
    <source>
        <dbReference type="ARBA" id="ARBA00023136"/>
    </source>
</evidence>
<protein>
    <submittedName>
        <fullName evidence="8">Archaellar assembly protein FlaJ</fullName>
    </submittedName>
</protein>
<evidence type="ECO:0000256" key="3">
    <source>
        <dbReference type="ARBA" id="ARBA00022692"/>
    </source>
</evidence>
<dbReference type="Pfam" id="PF00482">
    <property type="entry name" value="T2SSF"/>
    <property type="match status" value="1"/>
</dbReference>
<reference evidence="8 9" key="1">
    <citation type="submission" date="2019-12" db="EMBL/GenBank/DDBJ databases">
        <title>Isolation and characterization of three novel carbon monoxide-oxidizing members of Halobacteria from salione crusts and soils.</title>
        <authorList>
            <person name="Myers M.R."/>
            <person name="King G.M."/>
        </authorList>
    </citation>
    <scope>NUCLEOTIDE SEQUENCE [LARGE SCALE GENOMIC DNA]</scope>
    <source>
        <strain evidence="8 9">WSA2</strain>
    </source>
</reference>
<dbReference type="AlphaFoldDB" id="A0A6B0SV51"/>
<dbReference type="Proteomes" id="UP000437065">
    <property type="component" value="Unassembled WGS sequence"/>
</dbReference>
<keyword evidence="2" id="KW-1003">Cell membrane</keyword>
<evidence type="ECO:0000313" key="8">
    <source>
        <dbReference type="EMBL" id="MXR42878.1"/>
    </source>
</evidence>
<comment type="caution">
    <text evidence="8">The sequence shown here is derived from an EMBL/GenBank/DDBJ whole genome shotgun (WGS) entry which is preliminary data.</text>
</comment>
<evidence type="ECO:0000256" key="4">
    <source>
        <dbReference type="ARBA" id="ARBA00022989"/>
    </source>
</evidence>
<accession>A0A6B0SV51</accession>
<feature type="transmembrane region" description="Helical" evidence="6">
    <location>
        <begin position="467"/>
        <end position="489"/>
    </location>
</feature>
<dbReference type="EMBL" id="WUUS01000011">
    <property type="protein sequence ID" value="MXR42878.1"/>
    <property type="molecule type" value="Genomic_DNA"/>
</dbReference>
<comment type="subcellular location">
    <subcellularLocation>
        <location evidence="1">Cell membrane</location>
        <topology evidence="1">Multi-pass membrane protein</topology>
    </subcellularLocation>
</comment>
<feature type="transmembrane region" description="Helical" evidence="6">
    <location>
        <begin position="37"/>
        <end position="59"/>
    </location>
</feature>
<proteinExistence type="predicted"/>
<feature type="transmembrane region" description="Helical" evidence="6">
    <location>
        <begin position="65"/>
        <end position="83"/>
    </location>
</feature>
<dbReference type="InterPro" id="IPR056569">
    <property type="entry name" value="ArlJ-like"/>
</dbReference>
<dbReference type="OrthoDB" id="141855at2157"/>
<dbReference type="RefSeq" id="WP_159670051.1">
    <property type="nucleotide sequence ID" value="NZ_WUUS01000011.1"/>
</dbReference>
<feature type="transmembrane region" description="Helical" evidence="6">
    <location>
        <begin position="327"/>
        <end position="345"/>
    </location>
</feature>
<name>A0A6B0SV51_9EURY</name>
<sequence length="582" mass="64014">MSTNSASASDFFPDSAAELAADLASSYDALDMSKRKYVGYILAPSGAFFLLTIVGAFLLPLPLTVRLPIPALGILVFVAAVFYPKLYLNGRQVAIENQLHLVMTHMTVLSTTNIDRMEVFRTLATEEEYGAAADELGRVVHLVDTWNQSLDDALRRRAKEVPSDVFSDFFDRLGYTIGAGQTLDEFLLSEQDAVIQNYITVYEGALANLEVMKDLYMSMILSMTFALVFAIVLPILTGDNPTLTVSAVIVLFMLVQLGFYVVIRAMAPHDPVWFHSEEGAPSDFRLWASFAVGVFGTVALVVFVGAGLFNVGPGLRGLLFFLEDIPLALYICVPITPMAITGVMLRFEERNIEERDGEFPSFIRALGAAESAKQSTTGDVLATLHQKDFGALSPAIVRLYRRLNIRISSEQAWYTFATDTRSYLIQKFSDMYLEGRSMGGRPKLLGELISQNMNTVMQLREQRRQATVTMIGLLYGITSASAFAFFIGLQVVNILADLSQQFDITNAGGVGKIIYAGVYDIALIEFLLLLVILFNAVLSSVMIRTIDGGNKANAYLHFVLMTWLGSGVAVFTKHLVSAILTI</sequence>
<organism evidence="8 9">
    <name type="scientific">Halobaculum saliterrae</name>
    <dbReference type="NCBI Taxonomy" id="2073113"/>
    <lineage>
        <taxon>Archaea</taxon>
        <taxon>Methanobacteriati</taxon>
        <taxon>Methanobacteriota</taxon>
        <taxon>Stenosarchaea group</taxon>
        <taxon>Halobacteria</taxon>
        <taxon>Halobacteriales</taxon>
        <taxon>Haloferacaceae</taxon>
        <taxon>Halobaculum</taxon>
    </lineage>
</organism>
<keyword evidence="4 6" id="KW-1133">Transmembrane helix</keyword>
<feature type="transmembrane region" description="Helical" evidence="6">
    <location>
        <begin position="243"/>
        <end position="263"/>
    </location>
</feature>
<dbReference type="PANTHER" id="PTHR35402:SF2">
    <property type="entry name" value="FLAGELLA ACCESSORY PROTEIN J"/>
    <property type="match status" value="1"/>
</dbReference>
<feature type="transmembrane region" description="Helical" evidence="6">
    <location>
        <begin position="555"/>
        <end position="576"/>
    </location>
</feature>
<gene>
    <name evidence="8" type="primary">flaJ</name>
    <name evidence="8" type="ORF">GRX01_16210</name>
</gene>
<evidence type="ECO:0000259" key="7">
    <source>
        <dbReference type="Pfam" id="PF00482"/>
    </source>
</evidence>
<dbReference type="NCBIfam" id="NF004704">
    <property type="entry name" value="PRK06041.1-2"/>
    <property type="match status" value="1"/>
</dbReference>
<dbReference type="PANTHER" id="PTHR35402">
    <property type="entry name" value="INTEGRAL MEMBRANE PROTEIN-RELATED"/>
    <property type="match status" value="1"/>
</dbReference>
<feature type="transmembrane region" description="Helical" evidence="6">
    <location>
        <begin position="284"/>
        <end position="307"/>
    </location>
</feature>
<evidence type="ECO:0000256" key="2">
    <source>
        <dbReference type="ARBA" id="ARBA00022475"/>
    </source>
</evidence>